<reference evidence="6" key="1">
    <citation type="submission" date="2013-02" db="EMBL/GenBank/DDBJ databases">
        <authorList>
            <person name="Hughes D."/>
        </authorList>
    </citation>
    <scope>NUCLEOTIDE SEQUENCE</scope>
    <source>
        <strain>Durham</strain>
        <strain evidence="6">NC isolate 2 -- Noor lab</strain>
    </source>
</reference>
<dbReference type="InterPro" id="IPR001314">
    <property type="entry name" value="Peptidase_S1A"/>
</dbReference>
<proteinExistence type="inferred from homology"/>
<dbReference type="PANTHER" id="PTHR24256">
    <property type="entry name" value="TRYPTASE-RELATED"/>
    <property type="match status" value="1"/>
</dbReference>
<name>T1GG47_MEGSC</name>
<dbReference type="PROSITE" id="PS50240">
    <property type="entry name" value="TRYPSIN_DOM"/>
    <property type="match status" value="2"/>
</dbReference>
<sequence length="316" mass="35298">MNDYLLNNKVFCAGGDLGVDTCLGDSGSPVLRKIGNNWFIEGIVSSGLDNTCGTLNPVVYTNVSKYEDWIVENIVYGWQENLDYKDDPRLCGGSLINSKYVLSAAHCMDPDPVTIILGTTDFRNYTISSKVSKTLAHPNFKLVSESEFELLYDIALIKMEDSVKFSQKIYPICLPFQIENYEPPNRNTKFLVSGWGITKHIFENYILTAVEIKFYDFELCKKIFSMNYDFLNSKVFCAGGELGVDTCLGDSGSPVMRKVGNIWVIDGIVASGLDNFCGTLNPAVYTNVSKYENWIVEHIFYGFGSGESSKFLSLTL</sequence>
<dbReference type="EMBL" id="CAQQ02194789">
    <property type="status" value="NOT_ANNOTATED_CDS"/>
    <property type="molecule type" value="Genomic_DNA"/>
</dbReference>
<dbReference type="PROSITE" id="PS00135">
    <property type="entry name" value="TRYPSIN_SER"/>
    <property type="match status" value="1"/>
</dbReference>
<reference evidence="5" key="2">
    <citation type="submission" date="2015-06" db="UniProtKB">
        <authorList>
            <consortium name="EnsemblMetazoa"/>
        </authorList>
    </citation>
    <scope>IDENTIFICATION</scope>
</reference>
<keyword evidence="3" id="KW-0378">Hydrolase</keyword>
<dbReference type="InterPro" id="IPR033116">
    <property type="entry name" value="TRYPSIN_SER"/>
</dbReference>
<dbReference type="GO" id="GO:0006508">
    <property type="term" value="P:proteolysis"/>
    <property type="evidence" value="ECO:0007669"/>
    <property type="project" value="UniProtKB-KW"/>
</dbReference>
<dbReference type="STRING" id="36166.T1GG47"/>
<dbReference type="PROSITE" id="PS00134">
    <property type="entry name" value="TRYPSIN_HIS"/>
    <property type="match status" value="1"/>
</dbReference>
<organism evidence="5 6">
    <name type="scientific">Megaselia scalaris</name>
    <name type="common">Humpbacked fly</name>
    <name type="synonym">Phora scalaris</name>
    <dbReference type="NCBI Taxonomy" id="36166"/>
    <lineage>
        <taxon>Eukaryota</taxon>
        <taxon>Metazoa</taxon>
        <taxon>Ecdysozoa</taxon>
        <taxon>Arthropoda</taxon>
        <taxon>Hexapoda</taxon>
        <taxon>Insecta</taxon>
        <taxon>Pterygota</taxon>
        <taxon>Neoptera</taxon>
        <taxon>Endopterygota</taxon>
        <taxon>Diptera</taxon>
        <taxon>Brachycera</taxon>
        <taxon>Muscomorpha</taxon>
        <taxon>Platypezoidea</taxon>
        <taxon>Phoridae</taxon>
        <taxon>Megaseliini</taxon>
        <taxon>Megaselia</taxon>
    </lineage>
</organism>
<evidence type="ECO:0000256" key="3">
    <source>
        <dbReference type="RuleBase" id="RU363034"/>
    </source>
</evidence>
<evidence type="ECO:0000256" key="1">
    <source>
        <dbReference type="ARBA" id="ARBA00023157"/>
    </source>
</evidence>
<dbReference type="InterPro" id="IPR018114">
    <property type="entry name" value="TRYPSIN_HIS"/>
</dbReference>
<dbReference type="FunFam" id="2.40.10.10:FF:000068">
    <property type="entry name" value="transmembrane protease serine 2"/>
    <property type="match status" value="1"/>
</dbReference>
<evidence type="ECO:0000259" key="4">
    <source>
        <dbReference type="PROSITE" id="PS50240"/>
    </source>
</evidence>
<protein>
    <recommendedName>
        <fullName evidence="4">Peptidase S1 domain-containing protein</fullName>
    </recommendedName>
</protein>
<dbReference type="CDD" id="cd00190">
    <property type="entry name" value="Tryp_SPc"/>
    <property type="match status" value="1"/>
</dbReference>
<evidence type="ECO:0000256" key="2">
    <source>
        <dbReference type="ARBA" id="ARBA00024195"/>
    </source>
</evidence>
<dbReference type="Gene3D" id="2.40.10.10">
    <property type="entry name" value="Trypsin-like serine proteases"/>
    <property type="match status" value="3"/>
</dbReference>
<keyword evidence="3" id="KW-0720">Serine protease</keyword>
<dbReference type="EnsemblMetazoa" id="MESCA002356-RA">
    <property type="protein sequence ID" value="MESCA002356-PA"/>
    <property type="gene ID" value="MESCA002356"/>
</dbReference>
<keyword evidence="6" id="KW-1185">Reference proteome</keyword>
<dbReference type="Pfam" id="PF00089">
    <property type="entry name" value="Trypsin"/>
    <property type="match status" value="2"/>
</dbReference>
<evidence type="ECO:0000313" key="6">
    <source>
        <dbReference type="Proteomes" id="UP000015102"/>
    </source>
</evidence>
<feature type="domain" description="Peptidase S1" evidence="4">
    <location>
        <begin position="1"/>
        <end position="75"/>
    </location>
</feature>
<dbReference type="GO" id="GO:0004252">
    <property type="term" value="F:serine-type endopeptidase activity"/>
    <property type="evidence" value="ECO:0007669"/>
    <property type="project" value="InterPro"/>
</dbReference>
<feature type="domain" description="Peptidase S1" evidence="4">
    <location>
        <begin position="78"/>
        <end position="300"/>
    </location>
</feature>
<dbReference type="SUPFAM" id="SSF50494">
    <property type="entry name" value="Trypsin-like serine proteases"/>
    <property type="match status" value="2"/>
</dbReference>
<dbReference type="InterPro" id="IPR009003">
    <property type="entry name" value="Peptidase_S1_PA"/>
</dbReference>
<dbReference type="PRINTS" id="PR00722">
    <property type="entry name" value="CHYMOTRYPSIN"/>
</dbReference>
<dbReference type="HOGENOM" id="CLU_006842_13_1_1"/>
<dbReference type="EMBL" id="CAQQ02194790">
    <property type="status" value="NOT_ANNOTATED_CDS"/>
    <property type="molecule type" value="Genomic_DNA"/>
</dbReference>
<dbReference type="AlphaFoldDB" id="T1GG47"/>
<keyword evidence="3" id="KW-0645">Protease</keyword>
<dbReference type="InterPro" id="IPR001254">
    <property type="entry name" value="Trypsin_dom"/>
</dbReference>
<evidence type="ECO:0000313" key="5">
    <source>
        <dbReference type="EnsemblMetazoa" id="MESCA002356-PA"/>
    </source>
</evidence>
<keyword evidence="1" id="KW-1015">Disulfide bond</keyword>
<dbReference type="OMA" id="YENWIVE"/>
<dbReference type="InterPro" id="IPR043504">
    <property type="entry name" value="Peptidase_S1_PA_chymotrypsin"/>
</dbReference>
<dbReference type="InterPro" id="IPR051487">
    <property type="entry name" value="Ser/Thr_Proteases_Immune/Dev"/>
</dbReference>
<accession>T1GG47</accession>
<dbReference type="Proteomes" id="UP000015102">
    <property type="component" value="Unassembled WGS sequence"/>
</dbReference>
<comment type="similarity">
    <text evidence="2">Belongs to the peptidase S1 family. CLIP subfamily.</text>
</comment>
<dbReference type="SMART" id="SM00020">
    <property type="entry name" value="Tryp_SPc"/>
    <property type="match status" value="1"/>
</dbReference>